<keyword evidence="4" id="KW-0547">Nucleotide-binding</keyword>
<dbReference type="Proteomes" id="UP000256562">
    <property type="component" value="Unassembled WGS sequence"/>
</dbReference>
<dbReference type="InterPro" id="IPR039718">
    <property type="entry name" value="Rrm1"/>
</dbReference>
<dbReference type="Proteomes" id="UP000597038">
    <property type="component" value="Unassembled WGS sequence"/>
</dbReference>
<evidence type="ECO:0000256" key="7">
    <source>
        <dbReference type="ARBA" id="ARBA00023116"/>
    </source>
</evidence>
<accession>A0A3E0IP70</accession>
<dbReference type="Pfam" id="PF08343">
    <property type="entry name" value="RNR_N"/>
    <property type="match status" value="1"/>
</dbReference>
<dbReference type="UniPathway" id="UPA00326"/>
<dbReference type="InterPro" id="IPR000788">
    <property type="entry name" value="RNR_lg_C"/>
</dbReference>
<dbReference type="Gene3D" id="3.20.70.20">
    <property type="match status" value="1"/>
</dbReference>
<keyword evidence="7 10" id="KW-0215">Deoxyribonucleotide synthesis</keyword>
<keyword evidence="5" id="KW-0067">ATP-binding</keyword>
<dbReference type="InterPro" id="IPR026459">
    <property type="entry name" value="RNR_1b_NrdE"/>
</dbReference>
<dbReference type="InterPro" id="IPR013509">
    <property type="entry name" value="RNR_lsu_N"/>
</dbReference>
<dbReference type="SUPFAM" id="SSF51998">
    <property type="entry name" value="PFL-like glycyl radical enzymes"/>
    <property type="match status" value="1"/>
</dbReference>
<evidence type="ECO:0000313" key="16">
    <source>
        <dbReference type="Proteomes" id="UP000256562"/>
    </source>
</evidence>
<keyword evidence="8" id="KW-1015">Disulfide bond</keyword>
<dbReference type="InterPro" id="IPR013554">
    <property type="entry name" value="RNR_N"/>
</dbReference>
<keyword evidence="6 10" id="KW-0560">Oxidoreductase</keyword>
<evidence type="ECO:0000259" key="11">
    <source>
        <dbReference type="PROSITE" id="PS00089"/>
    </source>
</evidence>
<dbReference type="EC" id="1.17.4.1" evidence="2 10"/>
<evidence type="ECO:0000256" key="10">
    <source>
        <dbReference type="RuleBase" id="RU003410"/>
    </source>
</evidence>
<organism evidence="13 16">
    <name type="scientific">Staphylococcus felis</name>
    <dbReference type="NCBI Taxonomy" id="46127"/>
    <lineage>
        <taxon>Bacteria</taxon>
        <taxon>Bacillati</taxon>
        <taxon>Bacillota</taxon>
        <taxon>Bacilli</taxon>
        <taxon>Bacillales</taxon>
        <taxon>Staphylococcaceae</taxon>
        <taxon>Staphylococcus</taxon>
    </lineage>
</organism>
<gene>
    <name evidence="12" type="primary">nrdE</name>
    <name evidence="14" type="ORF">DOS76_01415</name>
    <name evidence="13" type="ORF">DOS83_07385</name>
    <name evidence="12" type="ORF">I9026_02805</name>
</gene>
<dbReference type="InterPro" id="IPR013346">
    <property type="entry name" value="NrdE_NrdA_C"/>
</dbReference>
<comment type="caution">
    <text evidence="13">The sequence shown here is derived from an EMBL/GenBank/DDBJ whole genome shotgun (WGS) entry which is preliminary data.</text>
</comment>
<dbReference type="InterPro" id="IPR008926">
    <property type="entry name" value="RNR_R1-su_N"/>
</dbReference>
<evidence type="ECO:0000256" key="3">
    <source>
        <dbReference type="ARBA" id="ARBA00022533"/>
    </source>
</evidence>
<feature type="domain" description="Ribonucleotide reductase large subunit" evidence="11">
    <location>
        <begin position="559"/>
        <end position="581"/>
    </location>
</feature>
<proteinExistence type="inferred from homology"/>
<dbReference type="AlphaFoldDB" id="A0A3E0IP70"/>
<evidence type="ECO:0000256" key="2">
    <source>
        <dbReference type="ARBA" id="ARBA00012274"/>
    </source>
</evidence>
<dbReference type="NCBIfam" id="TIGR04170">
    <property type="entry name" value="RNR_1b_NrdE"/>
    <property type="match status" value="1"/>
</dbReference>
<dbReference type="NCBIfam" id="TIGR02506">
    <property type="entry name" value="NrdE_NrdA"/>
    <property type="match status" value="1"/>
</dbReference>
<evidence type="ECO:0000256" key="1">
    <source>
        <dbReference type="ARBA" id="ARBA00010406"/>
    </source>
</evidence>
<evidence type="ECO:0000313" key="13">
    <source>
        <dbReference type="EMBL" id="REH94635.1"/>
    </source>
</evidence>
<keyword evidence="3" id="KW-0021">Allosteric enzyme</keyword>
<dbReference type="PANTHER" id="PTHR11573:SF30">
    <property type="entry name" value="RIBONUCLEOSIDE-DIPHOSPHATE REDUCTASE 2 SUBUNIT ALPHA"/>
    <property type="match status" value="1"/>
</dbReference>
<dbReference type="GO" id="GO:0009263">
    <property type="term" value="P:deoxyribonucleotide biosynthetic process"/>
    <property type="evidence" value="ECO:0007669"/>
    <property type="project" value="UniProtKB-KW"/>
</dbReference>
<dbReference type="Proteomes" id="UP000256337">
    <property type="component" value="Unassembled WGS sequence"/>
</dbReference>
<reference evidence="15 16" key="1">
    <citation type="journal article" date="2018" name="Vet. Microbiol.">
        <title>Characterisation of Staphylococcus felis isolated from cats using whole genome sequencing.</title>
        <authorList>
            <person name="Worthing K."/>
            <person name="Pang S."/>
            <person name="Trott D.J."/>
            <person name="Abraham S."/>
            <person name="Coombs G.W."/>
            <person name="Jordan D."/>
            <person name="McIntyre L."/>
            <person name="Davies M.R."/>
            <person name="Norris J."/>
        </authorList>
    </citation>
    <scope>NUCLEOTIDE SEQUENCE [LARGE SCALE GENOMIC DNA]</scope>
    <source>
        <strain evidence="14 15">F25</strain>
        <strain evidence="13 16">F9</strain>
    </source>
</reference>
<dbReference type="Gene3D" id="1.10.1650.20">
    <property type="match status" value="1"/>
</dbReference>
<reference evidence="12 17" key="2">
    <citation type="submission" date="2020-12" db="EMBL/GenBank/DDBJ databases">
        <title>Genomic analysis of Staphylococcus felis from a cat with skin infection.</title>
        <authorList>
            <person name="Aslantas O."/>
            <person name="Keskin O."/>
            <person name="Buyukaltay K."/>
            <person name="Gullu Yucetepe A."/>
        </authorList>
    </citation>
    <scope>NUCLEOTIDE SEQUENCE [LARGE SCALE GENOMIC DNA]</scope>
    <source>
        <strain evidence="12 17">HARRANVET</strain>
    </source>
</reference>
<dbReference type="PROSITE" id="PS00089">
    <property type="entry name" value="RIBORED_LARGE"/>
    <property type="match status" value="1"/>
</dbReference>
<evidence type="ECO:0000256" key="9">
    <source>
        <dbReference type="ARBA" id="ARBA00047754"/>
    </source>
</evidence>
<dbReference type="GO" id="GO:0005524">
    <property type="term" value="F:ATP binding"/>
    <property type="evidence" value="ECO:0007669"/>
    <property type="project" value="UniProtKB-KW"/>
</dbReference>
<evidence type="ECO:0000256" key="4">
    <source>
        <dbReference type="ARBA" id="ARBA00022741"/>
    </source>
</evidence>
<dbReference type="EMBL" id="QKXQ01000343">
    <property type="protein sequence ID" value="REH94635.1"/>
    <property type="molecule type" value="Genomic_DNA"/>
</dbReference>
<sequence>MKTIEQKYYNHIELNNEVTKRKEDGFFNLEKDIEALNVYLEEIKEKTVYFNNEIERLHFLVDHNFYYNVFNEYNEEQLQEIINFANQIPFKFASYMSASKFFKDYALKTNDKSQFLENYHQHVVIVSLYLAKGNIELAKHFIEAMIEQRYQPATPTFLNAGRARRGELVSCFLLEVDDSLNSINFIDSTAKQLSKIGGGVAINLSKLRARGEAIKGIKGVAKGVLPVAKSLEGGFSYADQLGQRPGAGAVYLNIFHYDVEEFLDTKKINADEDLRLVTISTGLIVPSKFFELAKEGKDFFMFAPHTVEQEYGMTLDDMNIDEYYDELVKNPNIMKKSKDAREMLNTIAQTQLQSGYPYLMFKDNANRVHANSNIGQIKMSNLCTEIFQLQETSIINDYGQEDEIKRDISCNLGSLNIVNVMESHKFKDSVHTGMDALTFVSDEANIQNAPGVKKANSELHSVGLGVMNLHGYLAKNQIGYESEEAKDFANVFFMMMNYYSIERSMQIAKERGETFVDFDKSDYANGRYFERYTTQDFLPEYDKVKALFEHHDIPTREDWKNLQEQVEKYGLYHAYRLAIAPTQSISYVQNATSSVMPIVDQIERRTYGNSETFYPMPFLSPQTMWYYKSAFNTDQMKLIDLIATIQTHIDQGISTILYVNSEISTRELSRLYVYAHYKGLKSLYYTRNKLLSVEECTSCSV</sequence>
<evidence type="ECO:0000256" key="5">
    <source>
        <dbReference type="ARBA" id="ARBA00022840"/>
    </source>
</evidence>
<dbReference type="GO" id="GO:0004748">
    <property type="term" value="F:ribonucleoside-diphosphate reductase activity, thioredoxin disulfide as acceptor"/>
    <property type="evidence" value="ECO:0007669"/>
    <property type="project" value="UniProtKB-EC"/>
</dbReference>
<dbReference type="EMBL" id="QKYD01000025">
    <property type="protein sequence ID" value="REI24880.1"/>
    <property type="molecule type" value="Genomic_DNA"/>
</dbReference>
<protein>
    <recommendedName>
        <fullName evidence="2 10">Ribonucleoside-diphosphate reductase</fullName>
        <ecNumber evidence="2 10">1.17.4.1</ecNumber>
    </recommendedName>
</protein>
<evidence type="ECO:0000313" key="15">
    <source>
        <dbReference type="Proteomes" id="UP000256337"/>
    </source>
</evidence>
<dbReference type="RefSeq" id="WP_115856388.1">
    <property type="nucleotide sequence ID" value="NZ_CAJUZR010000005.1"/>
</dbReference>
<name>A0A3E0IP70_9STAP</name>
<dbReference type="Pfam" id="PF02867">
    <property type="entry name" value="Ribonuc_red_lgC"/>
    <property type="match status" value="1"/>
</dbReference>
<dbReference type="Pfam" id="PF00317">
    <property type="entry name" value="Ribonuc_red_lgN"/>
    <property type="match status" value="1"/>
</dbReference>
<dbReference type="OrthoDB" id="9762933at2"/>
<keyword evidence="17" id="KW-1185">Reference proteome</keyword>
<evidence type="ECO:0000313" key="14">
    <source>
        <dbReference type="EMBL" id="REI24880.1"/>
    </source>
</evidence>
<evidence type="ECO:0000256" key="8">
    <source>
        <dbReference type="ARBA" id="ARBA00023157"/>
    </source>
</evidence>
<comment type="similarity">
    <text evidence="1 10">Belongs to the ribonucleoside diphosphate reductase large chain family.</text>
</comment>
<comment type="catalytic activity">
    <reaction evidence="9 10">
        <text>a 2'-deoxyribonucleoside 5'-diphosphate + [thioredoxin]-disulfide + H2O = a ribonucleoside 5'-diphosphate + [thioredoxin]-dithiol</text>
        <dbReference type="Rhea" id="RHEA:23252"/>
        <dbReference type="Rhea" id="RHEA-COMP:10698"/>
        <dbReference type="Rhea" id="RHEA-COMP:10700"/>
        <dbReference type="ChEBI" id="CHEBI:15377"/>
        <dbReference type="ChEBI" id="CHEBI:29950"/>
        <dbReference type="ChEBI" id="CHEBI:50058"/>
        <dbReference type="ChEBI" id="CHEBI:57930"/>
        <dbReference type="ChEBI" id="CHEBI:73316"/>
        <dbReference type="EC" id="1.17.4.1"/>
    </reaction>
</comment>
<dbReference type="PANTHER" id="PTHR11573">
    <property type="entry name" value="RIBONUCLEOSIDE-DIPHOSPHATE REDUCTASE LARGE CHAIN"/>
    <property type="match status" value="1"/>
</dbReference>
<evidence type="ECO:0000313" key="17">
    <source>
        <dbReference type="Proteomes" id="UP000597038"/>
    </source>
</evidence>
<dbReference type="CDD" id="cd01679">
    <property type="entry name" value="RNR_I"/>
    <property type="match status" value="1"/>
</dbReference>
<dbReference type="SUPFAM" id="SSF48168">
    <property type="entry name" value="R1 subunit of ribonucleotide reductase, N-terminal domain"/>
    <property type="match status" value="1"/>
</dbReference>
<evidence type="ECO:0000313" key="12">
    <source>
        <dbReference type="EMBL" id="MBH9580296.1"/>
    </source>
</evidence>
<dbReference type="GO" id="GO:0005971">
    <property type="term" value="C:ribonucleoside-diphosphate reductase complex"/>
    <property type="evidence" value="ECO:0007669"/>
    <property type="project" value="TreeGrafter"/>
</dbReference>
<evidence type="ECO:0000256" key="6">
    <source>
        <dbReference type="ARBA" id="ARBA00023002"/>
    </source>
</evidence>
<dbReference type="EMBL" id="JAEDAQ010000003">
    <property type="protein sequence ID" value="MBH9580296.1"/>
    <property type="molecule type" value="Genomic_DNA"/>
</dbReference>
<comment type="function">
    <text evidence="10">Provides the precursors necessary for DNA synthesis. Catalyzes the biosynthesis of deoxyribonucleotides from the corresponding ribonucleotides.</text>
</comment>
<dbReference type="PRINTS" id="PR01183">
    <property type="entry name" value="RIBORDTASEM1"/>
</dbReference>